<evidence type="ECO:0000313" key="5">
    <source>
        <dbReference type="Proteomes" id="UP000000628"/>
    </source>
</evidence>
<dbReference type="EMBL" id="CP001706">
    <property type="protein sequence ID" value="ACV09658.1"/>
    <property type="molecule type" value="Genomic_DNA"/>
</dbReference>
<organism evidence="4 5">
    <name type="scientific">Jonesia denitrificans (strain ATCC 14870 / DSM 20603 / BCRC 15368 / CIP 55.134 / JCM 11481 / NBRC 15587 / NCTC 10816 / Prevot 55134)</name>
    <name type="common">Listeria denitrificans</name>
    <dbReference type="NCBI Taxonomy" id="471856"/>
    <lineage>
        <taxon>Bacteria</taxon>
        <taxon>Bacillati</taxon>
        <taxon>Actinomycetota</taxon>
        <taxon>Actinomycetes</taxon>
        <taxon>Micrococcales</taxon>
        <taxon>Jonesiaceae</taxon>
        <taxon>Jonesia</taxon>
    </lineage>
</organism>
<name>C7R0J4_JONDD</name>
<feature type="compositionally biased region" description="Polar residues" evidence="3">
    <location>
        <begin position="145"/>
        <end position="161"/>
    </location>
</feature>
<keyword evidence="5" id="KW-1185">Reference proteome</keyword>
<keyword evidence="4" id="KW-0966">Cell projection</keyword>
<dbReference type="GO" id="GO:0044781">
    <property type="term" value="P:bacterial-type flagellum organization"/>
    <property type="evidence" value="ECO:0007669"/>
    <property type="project" value="UniProtKB-KW"/>
</dbReference>
<dbReference type="STRING" id="471856.Jden_2020"/>
<feature type="compositionally biased region" description="Polar residues" evidence="3">
    <location>
        <begin position="1"/>
        <end position="16"/>
    </location>
</feature>
<dbReference type="Pfam" id="PF03963">
    <property type="entry name" value="FlgD"/>
    <property type="match status" value="1"/>
</dbReference>
<feature type="region of interest" description="Disordered" evidence="3">
    <location>
        <begin position="142"/>
        <end position="161"/>
    </location>
</feature>
<accession>C7R0J4</accession>
<comment type="similarity">
    <text evidence="1">Belongs to the FlgD family.</text>
</comment>
<dbReference type="RefSeq" id="WP_015772286.1">
    <property type="nucleotide sequence ID" value="NC_013174.1"/>
</dbReference>
<gene>
    <name evidence="4" type="ordered locus">Jden_2020</name>
</gene>
<dbReference type="HOGENOM" id="CLU_047535_1_1_11"/>
<evidence type="ECO:0000313" key="4">
    <source>
        <dbReference type="EMBL" id="ACV09658.1"/>
    </source>
</evidence>
<dbReference type="eggNOG" id="COG1843">
    <property type="taxonomic scope" value="Bacteria"/>
</dbReference>
<dbReference type="KEGG" id="jde:Jden_2020"/>
<sequence>MTIDTSQVPIMPTTPQAGVHTTPAVTRTPKQEMDGEMFLNLLVTQLKYQDPSSPMDTTEMMAQTTQLASMEQLTALTKVNQESFALQMRVASAALIGQDVTFTNSHGDTTTGRVDSIRYDGEVPTVIIGDEHVPLNSIAGITAVTPGTTPDPSTPNQTTQA</sequence>
<dbReference type="InterPro" id="IPR005648">
    <property type="entry name" value="FlgD"/>
</dbReference>
<keyword evidence="4" id="KW-0282">Flagellum</keyword>
<protein>
    <submittedName>
        <fullName evidence="4">Flagellar hook capping protein</fullName>
    </submittedName>
</protein>
<dbReference type="Proteomes" id="UP000000628">
    <property type="component" value="Chromosome"/>
</dbReference>
<keyword evidence="4" id="KW-0969">Cilium</keyword>
<evidence type="ECO:0000256" key="1">
    <source>
        <dbReference type="ARBA" id="ARBA00010577"/>
    </source>
</evidence>
<proteinExistence type="inferred from homology"/>
<keyword evidence="2" id="KW-1005">Bacterial flagellum biogenesis</keyword>
<evidence type="ECO:0000256" key="2">
    <source>
        <dbReference type="ARBA" id="ARBA00022795"/>
    </source>
</evidence>
<reference evidence="4 5" key="1">
    <citation type="journal article" date="2009" name="Stand. Genomic Sci.">
        <title>Complete genome sequence of Jonesia denitrificans type strain (Prevot 55134).</title>
        <authorList>
            <person name="Pukall R."/>
            <person name="Gehrich-Schroter G."/>
            <person name="Lapidus A."/>
            <person name="Nolan M."/>
            <person name="Glavina Del Rio T."/>
            <person name="Lucas S."/>
            <person name="Chen F."/>
            <person name="Tice H."/>
            <person name="Pitluck S."/>
            <person name="Cheng J.F."/>
            <person name="Copeland A."/>
            <person name="Saunders E."/>
            <person name="Brettin T."/>
            <person name="Detter J.C."/>
            <person name="Bruce D."/>
            <person name="Goodwin L."/>
            <person name="Pati A."/>
            <person name="Ivanova N."/>
            <person name="Mavromatis K."/>
            <person name="Ovchinnikova G."/>
            <person name="Chen A."/>
            <person name="Palaniappan K."/>
            <person name="Land M."/>
            <person name="Hauser L."/>
            <person name="Chang Y.J."/>
            <person name="Jeffries C.D."/>
            <person name="Chain P."/>
            <person name="Goker M."/>
            <person name="Bristow J."/>
            <person name="Eisen J.A."/>
            <person name="Markowitz V."/>
            <person name="Hugenholtz P."/>
            <person name="Kyrpides N.C."/>
            <person name="Klenk H.P."/>
            <person name="Han C."/>
        </authorList>
    </citation>
    <scope>NUCLEOTIDE SEQUENCE [LARGE SCALE GENOMIC DNA]</scope>
    <source>
        <strain evidence="5">ATCC 14870 / DSM 20603 / BCRC 15368 / CIP 55.134 / JCM 11481 / NBRC 15587 / NCTC 10816 / Prevot 55134</strain>
    </source>
</reference>
<feature type="region of interest" description="Disordered" evidence="3">
    <location>
        <begin position="1"/>
        <end position="22"/>
    </location>
</feature>
<evidence type="ECO:0000256" key="3">
    <source>
        <dbReference type="SAM" id="MobiDB-lite"/>
    </source>
</evidence>
<dbReference type="AlphaFoldDB" id="C7R0J4"/>